<keyword evidence="4" id="KW-0378">Hydrolase</keyword>
<feature type="domain" description="UvrD-like helicase C-terminal" evidence="3">
    <location>
        <begin position="527"/>
        <end position="573"/>
    </location>
</feature>
<dbReference type="Gene3D" id="2.30.30.940">
    <property type="match status" value="1"/>
</dbReference>
<reference evidence="4" key="1">
    <citation type="submission" date="2020-03" db="EMBL/GenBank/DDBJ databases">
        <title>Spirochaetal bacteria isolated from arthropods constitute a novel genus Entomospira genus novum within the order Spirochaetales.</title>
        <authorList>
            <person name="Grana-Miraglia L."/>
            <person name="Sikutova S."/>
            <person name="Fingerle V."/>
            <person name="Sing A."/>
            <person name="Castillo-Ramirez S."/>
            <person name="Margos G."/>
            <person name="Rudolf I."/>
        </authorList>
    </citation>
    <scope>NUCLEOTIDE SEQUENCE</scope>
    <source>
        <strain evidence="4">BR208</strain>
    </source>
</reference>
<protein>
    <submittedName>
        <fullName evidence="4">Exodeoxyribonuclease V subunit alpha</fullName>
        <ecNumber evidence="4">3.1.11.5</ecNumber>
    </submittedName>
</protein>
<sequence>MDSVDLFERSSRLIKENILTPINAYTHTQIMGSIQSIEPVLFEQVSKIIEKLFIAIENGALALILSPEDIQLMEGLPSHFVSSVNVNAAISAPLILDSNYLYLLSYWKLEQVGRSRIDGVLLPRIQQAHCMPLRQEECENFLHHWRGQIEKAEQNSMGHELYMAGERLLRSDLLILSGGPGSGKTYSLTRLLRLLVHVSEDRGFPLRILLTAPTAKAVARMAEGLRGLDIFSSGQIELLTLHKALGAYGSGRYTYGSSFPWRYDIVVVDESSMVDIHLFHHLLGALKKPSKLLIVGDANQLPSISSGAVLQDLVHWTLHPEEVPRGKQNLLQDNVIFLEGSKRSTEAILSLANDFLWSRVESVLQKRKDFLFSHINVKDSPIAFYPSYKMEKDFYIWVVQQYGVRRNEQHQSLGTYDTQAGLTSRQCEQLHSLFDRYSDFTVITPTHDGVYGVKMINKQVQLLVGGSERLYHGLPIVLTKNQSSLNLSNGDRGVIAYFKGICYAVFKDSRGDFILHLPTDLQQYEVAYAITVHKSQGSEYTRVAVVLPKSAQRLLENRLVYTAITRAKKQVMIFGEEEELKQGLQGASYSRTSQLSSYILG</sequence>
<dbReference type="GO" id="GO:0005524">
    <property type="term" value="F:ATP binding"/>
    <property type="evidence" value="ECO:0007669"/>
    <property type="project" value="UniProtKB-KW"/>
</dbReference>
<evidence type="ECO:0000256" key="2">
    <source>
        <dbReference type="ARBA" id="ARBA00022840"/>
    </source>
</evidence>
<dbReference type="NCBIfam" id="TIGR01447">
    <property type="entry name" value="recD"/>
    <property type="match status" value="1"/>
</dbReference>
<name>A0A968KT48_9SPIO</name>
<keyword evidence="1" id="KW-0547">Nucleotide-binding</keyword>
<dbReference type="InterPro" id="IPR027417">
    <property type="entry name" value="P-loop_NTPase"/>
</dbReference>
<dbReference type="EC" id="3.1.11.5" evidence="4"/>
<dbReference type="Gene3D" id="3.40.50.300">
    <property type="entry name" value="P-loop containing nucleotide triphosphate hydrolases"/>
    <property type="match status" value="2"/>
</dbReference>
<dbReference type="EMBL" id="JAATLK010000001">
    <property type="protein sequence ID" value="NIZ47056.1"/>
    <property type="molecule type" value="Genomic_DNA"/>
</dbReference>
<evidence type="ECO:0000259" key="3">
    <source>
        <dbReference type="Pfam" id="PF13538"/>
    </source>
</evidence>
<dbReference type="AlphaFoldDB" id="A0A968KT48"/>
<comment type="caution">
    <text evidence="4">The sequence shown here is derived from an EMBL/GenBank/DDBJ whole genome shotgun (WGS) entry which is preliminary data.</text>
</comment>
<dbReference type="PANTHER" id="PTHR43788:SF6">
    <property type="entry name" value="DNA HELICASE B"/>
    <property type="match status" value="1"/>
</dbReference>
<dbReference type="PANTHER" id="PTHR43788">
    <property type="entry name" value="DNA2/NAM7 HELICASE FAMILY MEMBER"/>
    <property type="match status" value="1"/>
</dbReference>
<keyword evidence="5" id="KW-1185">Reference proteome</keyword>
<gene>
    <name evidence="4" type="primary">recD</name>
    <name evidence="4" type="ORF">HCT46_03900</name>
</gene>
<dbReference type="GO" id="GO:0008854">
    <property type="term" value="F:exodeoxyribonuclease V activity"/>
    <property type="evidence" value="ECO:0007669"/>
    <property type="project" value="UniProtKB-EC"/>
</dbReference>
<dbReference type="GO" id="GO:0006310">
    <property type="term" value="P:DNA recombination"/>
    <property type="evidence" value="ECO:0007669"/>
    <property type="project" value="InterPro"/>
</dbReference>
<dbReference type="InterPro" id="IPR006344">
    <property type="entry name" value="RecD"/>
</dbReference>
<dbReference type="SUPFAM" id="SSF52540">
    <property type="entry name" value="P-loop containing nucleoside triphosphate hydrolases"/>
    <property type="match status" value="1"/>
</dbReference>
<dbReference type="InterPro" id="IPR050534">
    <property type="entry name" value="Coronavir_polyprotein_1ab"/>
</dbReference>
<dbReference type="Pfam" id="PF13245">
    <property type="entry name" value="AAA_19"/>
    <property type="match status" value="1"/>
</dbReference>
<dbReference type="GO" id="GO:0003678">
    <property type="term" value="F:DNA helicase activity"/>
    <property type="evidence" value="ECO:0007669"/>
    <property type="project" value="UniProtKB-ARBA"/>
</dbReference>
<keyword evidence="2" id="KW-0067">ATP-binding</keyword>
<dbReference type="InterPro" id="IPR027785">
    <property type="entry name" value="UvrD-like_helicase_C"/>
</dbReference>
<dbReference type="CDD" id="cd17933">
    <property type="entry name" value="DEXSc_RecD-like"/>
    <property type="match status" value="1"/>
</dbReference>
<evidence type="ECO:0000256" key="1">
    <source>
        <dbReference type="ARBA" id="ARBA00022741"/>
    </source>
</evidence>
<dbReference type="GO" id="GO:0006302">
    <property type="term" value="P:double-strand break repair"/>
    <property type="evidence" value="ECO:0007669"/>
    <property type="project" value="InterPro"/>
</dbReference>
<dbReference type="CDD" id="cd18809">
    <property type="entry name" value="SF1_C_RecD"/>
    <property type="match status" value="1"/>
</dbReference>
<accession>A0A968KT48</accession>
<proteinExistence type="predicted"/>
<organism evidence="4 5">
    <name type="scientific">Entomospira nematocerorum</name>
    <dbReference type="NCBI Taxonomy" id="2719987"/>
    <lineage>
        <taxon>Bacteria</taxon>
        <taxon>Pseudomonadati</taxon>
        <taxon>Spirochaetota</taxon>
        <taxon>Spirochaetia</taxon>
        <taxon>Spirochaetales</taxon>
        <taxon>Spirochaetaceae</taxon>
        <taxon>Entomospira</taxon>
    </lineage>
</organism>
<dbReference type="Pfam" id="PF13538">
    <property type="entry name" value="UvrD_C_2"/>
    <property type="match status" value="1"/>
</dbReference>
<dbReference type="Proteomes" id="UP000752013">
    <property type="component" value="Unassembled WGS sequence"/>
</dbReference>
<dbReference type="GO" id="GO:0009338">
    <property type="term" value="C:exodeoxyribonuclease V complex"/>
    <property type="evidence" value="ECO:0007669"/>
    <property type="project" value="InterPro"/>
</dbReference>
<evidence type="ECO:0000313" key="5">
    <source>
        <dbReference type="Proteomes" id="UP000752013"/>
    </source>
</evidence>
<evidence type="ECO:0000313" key="4">
    <source>
        <dbReference type="EMBL" id="NIZ47056.1"/>
    </source>
</evidence>
<dbReference type="RefSeq" id="WP_167703486.1">
    <property type="nucleotide sequence ID" value="NZ_CP118168.1"/>
</dbReference>